<dbReference type="Gene3D" id="1.10.630.10">
    <property type="entry name" value="Cytochrome P450"/>
    <property type="match status" value="1"/>
</dbReference>
<dbReference type="GO" id="GO:0004497">
    <property type="term" value="F:monooxygenase activity"/>
    <property type="evidence" value="ECO:0007669"/>
    <property type="project" value="UniProtKB-KW"/>
</dbReference>
<evidence type="ECO:0000256" key="4">
    <source>
        <dbReference type="ARBA" id="ARBA00010617"/>
    </source>
</evidence>
<evidence type="ECO:0000256" key="10">
    <source>
        <dbReference type="ARBA" id="ARBA00023004"/>
    </source>
</evidence>
<evidence type="ECO:0000256" key="13">
    <source>
        <dbReference type="PIRSR" id="PIRSR602401-1"/>
    </source>
</evidence>
<keyword evidence="11 14" id="KW-0503">Monooxygenase</keyword>
<dbReference type="FunFam" id="1.10.630.10:FF:000042">
    <property type="entry name" value="Cytochrome P450"/>
    <property type="match status" value="1"/>
</dbReference>
<evidence type="ECO:0000256" key="8">
    <source>
        <dbReference type="ARBA" id="ARBA00022848"/>
    </source>
</evidence>
<dbReference type="GO" id="GO:0020037">
    <property type="term" value="F:heme binding"/>
    <property type="evidence" value="ECO:0007669"/>
    <property type="project" value="InterPro"/>
</dbReference>
<keyword evidence="5 13" id="KW-0349">Heme</keyword>
<keyword evidence="8" id="KW-0492">Microsome</keyword>
<dbReference type="PRINTS" id="PR00463">
    <property type="entry name" value="EP450I"/>
</dbReference>
<dbReference type="InterPro" id="IPR001128">
    <property type="entry name" value="Cyt_P450"/>
</dbReference>
<dbReference type="SUPFAM" id="SSF48264">
    <property type="entry name" value="Cytochrome P450"/>
    <property type="match status" value="1"/>
</dbReference>
<evidence type="ECO:0000256" key="11">
    <source>
        <dbReference type="ARBA" id="ARBA00023033"/>
    </source>
</evidence>
<accession>Q9Y1L1</accession>
<keyword evidence="7" id="KW-0256">Endoplasmic reticulum</keyword>
<protein>
    <submittedName>
        <fullName evidence="15">Ecdysone 20 hydroxylase</fullName>
    </submittedName>
</protein>
<evidence type="ECO:0000256" key="5">
    <source>
        <dbReference type="ARBA" id="ARBA00022617"/>
    </source>
</evidence>
<feature type="binding site" description="axial binding residue" evidence="13">
    <location>
        <position position="477"/>
    </location>
    <ligand>
        <name>heme</name>
        <dbReference type="ChEBI" id="CHEBI:30413"/>
    </ligand>
    <ligandPart>
        <name>Fe</name>
        <dbReference type="ChEBI" id="CHEBI:18248"/>
    </ligandPart>
</feature>
<dbReference type="CDD" id="cd11056">
    <property type="entry name" value="CYP6-like"/>
    <property type="match status" value="1"/>
</dbReference>
<dbReference type="InterPro" id="IPR017972">
    <property type="entry name" value="Cyt_P450_CS"/>
</dbReference>
<dbReference type="GO" id="GO:0005506">
    <property type="term" value="F:iron ion binding"/>
    <property type="evidence" value="ECO:0007669"/>
    <property type="project" value="InterPro"/>
</dbReference>
<dbReference type="PANTHER" id="PTHR24292">
    <property type="entry name" value="CYTOCHROME P450"/>
    <property type="match status" value="1"/>
</dbReference>
<evidence type="ECO:0000256" key="14">
    <source>
        <dbReference type="RuleBase" id="RU000461"/>
    </source>
</evidence>
<dbReference type="EMBL" id="AF115777">
    <property type="protein sequence ID" value="AAD39748.1"/>
    <property type="molecule type" value="mRNA"/>
</dbReference>
<evidence type="ECO:0000256" key="9">
    <source>
        <dbReference type="ARBA" id="ARBA00023002"/>
    </source>
</evidence>
<dbReference type="AlphaFoldDB" id="Q9Y1L1"/>
<comment type="cofactor">
    <cofactor evidence="1 13">
        <name>heme</name>
        <dbReference type="ChEBI" id="CHEBI:30413"/>
    </cofactor>
</comment>
<evidence type="ECO:0000256" key="6">
    <source>
        <dbReference type="ARBA" id="ARBA00022723"/>
    </source>
</evidence>
<keyword evidence="10 13" id="KW-0408">Iron</keyword>
<organism evidence="15">
    <name type="scientific">Locusta migratoria</name>
    <name type="common">Migratory locust</name>
    <dbReference type="NCBI Taxonomy" id="7004"/>
    <lineage>
        <taxon>Eukaryota</taxon>
        <taxon>Metazoa</taxon>
        <taxon>Ecdysozoa</taxon>
        <taxon>Arthropoda</taxon>
        <taxon>Hexapoda</taxon>
        <taxon>Insecta</taxon>
        <taxon>Pterygota</taxon>
        <taxon>Neoptera</taxon>
        <taxon>Polyneoptera</taxon>
        <taxon>Orthoptera</taxon>
        <taxon>Caelifera</taxon>
        <taxon>Acrididea</taxon>
        <taxon>Acridomorpha</taxon>
        <taxon>Acridoidea</taxon>
        <taxon>Acrididae</taxon>
        <taxon>Oedipodinae</taxon>
        <taxon>Locusta</taxon>
    </lineage>
</organism>
<sequence length="541" mass="60254">MAEVTLALAGCALLALWVLVGWRQSYWRKRGVACPPGWPLLGHVLNLLLLRRSPGQFFRDLYNQAPGEPLVGFYIFGKPAVLVRSPELLRSVLVKDFAAFADRYNISDERSDPLGTRNLFVIKGPEWKYLRAKLSPTFTSGKMRAMFPLVVRCDQQMLDFMQSRLNARGSAELDIKEVTACCTTDVINTCAFGISSNSLANPGGEFRGLGKKTFEYDIPRSLEVLVFFFTPYLSRLLGCVYMQKDTNDFLRRVFWETLTAREQSAAAGAPQRHDLIDHLIQLKNQGAIQADAADADDADDEDAAPALPVNDVDEDVLKRKFDFSGDDLLAQAAIFFVAGFETSSSTMTFCLYELALQPALQTRLRHEIRDGLQRAGGRFTYSMLHDMRYLDMVISETLRKYPTLPFLDRTCLRDYPVPGKPGCVIERGTPVYVSLLGLHTDPNYFPHPDVFDPERFSDKSAIAPFTYMPFGTGPHNCIGMRFGLMSAKAGVAHVLSQYEVSVAADTPVPLPMATRGIVATTVGGVPLRFQHDPLVELVRPA</sequence>
<dbReference type="InterPro" id="IPR050476">
    <property type="entry name" value="Insect_CytP450_Detox"/>
</dbReference>
<evidence type="ECO:0000313" key="15">
    <source>
        <dbReference type="EMBL" id="AAD39748.1"/>
    </source>
</evidence>
<name>Q9Y1L1_LOCMI</name>
<dbReference type="PANTHER" id="PTHR24292:SF45">
    <property type="entry name" value="CYTOCHROME P450 6G1-RELATED"/>
    <property type="match status" value="1"/>
</dbReference>
<dbReference type="PROSITE" id="PS00086">
    <property type="entry name" value="CYTOCHROME_P450"/>
    <property type="match status" value="1"/>
</dbReference>
<keyword evidence="12" id="KW-0472">Membrane</keyword>
<dbReference type="Pfam" id="PF00067">
    <property type="entry name" value="p450"/>
    <property type="match status" value="1"/>
</dbReference>
<evidence type="ECO:0000256" key="2">
    <source>
        <dbReference type="ARBA" id="ARBA00004174"/>
    </source>
</evidence>
<reference evidence="15" key="1">
    <citation type="journal article" date="1999" name="Biochem. Biophys. Res. Commun.">
        <title>Cloning of a cDNA encoding a novel cytochrome P450 from the insect Locusta migratoria: CYP6H1, a putative ecdysone 20-hydroxylase.</title>
        <authorList>
            <person name="Winter J."/>
            <person name="Bilbe G."/>
            <person name="Richener H."/>
            <person name="Sehringer B."/>
            <person name="Kayser H."/>
        </authorList>
    </citation>
    <scope>NUCLEOTIDE SEQUENCE</scope>
    <source>
        <tissue evidence="15">Malphigian tubules</tissue>
    </source>
</reference>
<keyword evidence="9 14" id="KW-0560">Oxidoreductase</keyword>
<evidence type="ECO:0000256" key="3">
    <source>
        <dbReference type="ARBA" id="ARBA00004406"/>
    </source>
</evidence>
<proteinExistence type="evidence at transcript level"/>
<evidence type="ECO:0000256" key="7">
    <source>
        <dbReference type="ARBA" id="ARBA00022824"/>
    </source>
</evidence>
<dbReference type="PRINTS" id="PR00385">
    <property type="entry name" value="P450"/>
</dbReference>
<comment type="subcellular location">
    <subcellularLocation>
        <location evidence="3">Endoplasmic reticulum membrane</location>
        <topology evidence="3">Peripheral membrane protein</topology>
    </subcellularLocation>
    <subcellularLocation>
        <location evidence="2">Microsome membrane</location>
        <topology evidence="2">Peripheral membrane protein</topology>
    </subcellularLocation>
</comment>
<keyword evidence="6 13" id="KW-0479">Metal-binding</keyword>
<comment type="similarity">
    <text evidence="4 14">Belongs to the cytochrome P450 family.</text>
</comment>
<evidence type="ECO:0000256" key="1">
    <source>
        <dbReference type="ARBA" id="ARBA00001971"/>
    </source>
</evidence>
<dbReference type="InterPro" id="IPR002401">
    <property type="entry name" value="Cyt_P450_E_grp-I"/>
</dbReference>
<evidence type="ECO:0000256" key="12">
    <source>
        <dbReference type="ARBA" id="ARBA00023136"/>
    </source>
</evidence>
<dbReference type="GO" id="GO:0005789">
    <property type="term" value="C:endoplasmic reticulum membrane"/>
    <property type="evidence" value="ECO:0007669"/>
    <property type="project" value="UniProtKB-SubCell"/>
</dbReference>
<dbReference type="GO" id="GO:0016705">
    <property type="term" value="F:oxidoreductase activity, acting on paired donors, with incorporation or reduction of molecular oxygen"/>
    <property type="evidence" value="ECO:0007669"/>
    <property type="project" value="InterPro"/>
</dbReference>
<dbReference type="InterPro" id="IPR036396">
    <property type="entry name" value="Cyt_P450_sf"/>
</dbReference>